<dbReference type="SUPFAM" id="SSF48371">
    <property type="entry name" value="ARM repeat"/>
    <property type="match status" value="1"/>
</dbReference>
<proteinExistence type="predicted"/>
<evidence type="ECO:0008006" key="3">
    <source>
        <dbReference type="Google" id="ProtNLM"/>
    </source>
</evidence>
<sequence length="663" mass="71062">MTSAPSDPRTLDGLDRTDWAALKHVYGSAVEVPRWVRDVYAPERADDAVEEMLTSVYHQGGQICSAAPPLLPYLVAMAADPVVTVRRELLQLVGSLARVGCWEAERQFVDPGWSAAWTGALPVLLTLLDDSDPGVRRAVAQPLSHAAAEAEAVSEALWARSDAEPNGEVRSELVEAAGKLLLRAPGLTSTRDRLRDIAGQGSPAERLAAVTALRRALPEQRDPEHLETVVSVLRDARFDEPGQNEWGFRNAAGLVPWTAAAFGPDREVRTELSLRLLGHPQAGHRTGALRTAAEVLSTWRSPVPVLLPAVAGLLTDPEPENRQFAARVLGMCGEAARPWADGLAALCTGDEVSADAQDTAVWALARLGDRRCLGPVVDRLSGGRLGFALHQSHADGWWMYRLALLDTLAPLAGCADELLDPLLRRLAAATLKDERRALCQVLTAWGRAAAPAVPELLSLLDTDAAVWALDALAAIGPAAADAVPRPRLRALIDAPAENFAVSRLRVAYWRLTGDPQPALDVLLPAFDAPWGREEVVGFLGELGPSAAPYAERIRALLPEHKEGWLPLRCGYALWQITGRSSEAVPALLGLLNPLQQGRHAYRATITAVHRLAEIGPPAAAAAPALRAVLAADERPVRHGGWESVPEDDELCGAARAALRAFGT</sequence>
<dbReference type="RefSeq" id="WP_345513750.1">
    <property type="nucleotide sequence ID" value="NZ_BAAAXD010000023.1"/>
</dbReference>
<dbReference type="Proteomes" id="UP001589710">
    <property type="component" value="Unassembled WGS sequence"/>
</dbReference>
<organism evidence="1 2">
    <name type="scientific">Streptomyces yanii</name>
    <dbReference type="NCBI Taxonomy" id="78510"/>
    <lineage>
        <taxon>Bacteria</taxon>
        <taxon>Bacillati</taxon>
        <taxon>Actinomycetota</taxon>
        <taxon>Actinomycetes</taxon>
        <taxon>Kitasatosporales</taxon>
        <taxon>Streptomycetaceae</taxon>
        <taxon>Streptomyces</taxon>
    </lineage>
</organism>
<dbReference type="Gene3D" id="1.25.10.10">
    <property type="entry name" value="Leucine-rich Repeat Variant"/>
    <property type="match status" value="3"/>
</dbReference>
<protein>
    <recommendedName>
        <fullName evidence="3">PBS lyase</fullName>
    </recommendedName>
</protein>
<evidence type="ECO:0000313" key="1">
    <source>
        <dbReference type="EMBL" id="MFB9573207.1"/>
    </source>
</evidence>
<name>A0ABV5R5T7_9ACTN</name>
<accession>A0ABV5R5T7</accession>
<dbReference type="InterPro" id="IPR021133">
    <property type="entry name" value="HEAT_type_2"/>
</dbReference>
<evidence type="ECO:0000313" key="2">
    <source>
        <dbReference type="Proteomes" id="UP001589710"/>
    </source>
</evidence>
<dbReference type="PROSITE" id="PS50077">
    <property type="entry name" value="HEAT_REPEAT"/>
    <property type="match status" value="1"/>
</dbReference>
<comment type="caution">
    <text evidence="1">The sequence shown here is derived from an EMBL/GenBank/DDBJ whole genome shotgun (WGS) entry which is preliminary data.</text>
</comment>
<dbReference type="InterPro" id="IPR011989">
    <property type="entry name" value="ARM-like"/>
</dbReference>
<gene>
    <name evidence="1" type="ORF">ACFFTL_12980</name>
</gene>
<dbReference type="EMBL" id="JBHMCG010000057">
    <property type="protein sequence ID" value="MFB9573207.1"/>
    <property type="molecule type" value="Genomic_DNA"/>
</dbReference>
<keyword evidence="2" id="KW-1185">Reference proteome</keyword>
<reference evidence="1 2" key="1">
    <citation type="submission" date="2024-09" db="EMBL/GenBank/DDBJ databases">
        <authorList>
            <person name="Sun Q."/>
            <person name="Mori K."/>
        </authorList>
    </citation>
    <scope>NUCLEOTIDE SEQUENCE [LARGE SCALE GENOMIC DNA]</scope>
    <source>
        <strain evidence="1 2">JCM 3331</strain>
    </source>
</reference>
<dbReference type="InterPro" id="IPR016024">
    <property type="entry name" value="ARM-type_fold"/>
</dbReference>